<reference evidence="9 10" key="1">
    <citation type="submission" date="2020-07" db="EMBL/GenBank/DDBJ databases">
        <title>Bacterium isolated from marien macroalgae.</title>
        <authorList>
            <person name="Zhu K."/>
            <person name="Lu D."/>
            <person name="Du Z."/>
        </authorList>
    </citation>
    <scope>NUCLEOTIDE SEQUENCE [LARGE SCALE GENOMIC DNA]</scope>
    <source>
        <strain evidence="9 10">3-1745</strain>
    </source>
</reference>
<keyword evidence="3" id="KW-0808">Transferase</keyword>
<gene>
    <name evidence="9" type="ORF">H1S06_13785</name>
</gene>
<evidence type="ECO:0000256" key="4">
    <source>
        <dbReference type="ARBA" id="ARBA00022960"/>
    </source>
</evidence>
<dbReference type="EMBL" id="JACEMT010000053">
    <property type="protein sequence ID" value="MBA4503425.1"/>
    <property type="molecule type" value="Genomic_DNA"/>
</dbReference>
<protein>
    <submittedName>
        <fullName evidence="9">L,D-transpeptidase family protein</fullName>
    </submittedName>
</protein>
<evidence type="ECO:0000313" key="9">
    <source>
        <dbReference type="EMBL" id="MBA4503425.1"/>
    </source>
</evidence>
<dbReference type="GO" id="GO:0071555">
    <property type="term" value="P:cell wall organization"/>
    <property type="evidence" value="ECO:0007669"/>
    <property type="project" value="UniProtKB-UniRule"/>
</dbReference>
<evidence type="ECO:0000256" key="5">
    <source>
        <dbReference type="ARBA" id="ARBA00022984"/>
    </source>
</evidence>
<dbReference type="PANTHER" id="PTHR41533:SF2">
    <property type="entry name" value="BLR7131 PROTEIN"/>
    <property type="match status" value="1"/>
</dbReference>
<evidence type="ECO:0000256" key="1">
    <source>
        <dbReference type="ARBA" id="ARBA00004752"/>
    </source>
</evidence>
<feature type="active site" description="Nucleophile" evidence="7">
    <location>
        <position position="466"/>
    </location>
</feature>
<evidence type="ECO:0000259" key="8">
    <source>
        <dbReference type="PROSITE" id="PS52029"/>
    </source>
</evidence>
<accession>A0A7W1X041</accession>
<feature type="domain" description="L,D-TPase catalytic" evidence="8">
    <location>
        <begin position="312"/>
        <end position="488"/>
    </location>
</feature>
<proteinExistence type="inferred from homology"/>
<dbReference type="GO" id="GO:0009252">
    <property type="term" value="P:peptidoglycan biosynthetic process"/>
    <property type="evidence" value="ECO:0007669"/>
    <property type="project" value="UniProtKB-UniPathway"/>
</dbReference>
<evidence type="ECO:0000256" key="6">
    <source>
        <dbReference type="ARBA" id="ARBA00023316"/>
    </source>
</evidence>
<dbReference type="GO" id="GO:0016740">
    <property type="term" value="F:transferase activity"/>
    <property type="evidence" value="ECO:0007669"/>
    <property type="project" value="UniProtKB-KW"/>
</dbReference>
<organism evidence="9 10">
    <name type="scientific">Marinobacterium marinum</name>
    <dbReference type="NCBI Taxonomy" id="2756129"/>
    <lineage>
        <taxon>Bacteria</taxon>
        <taxon>Pseudomonadati</taxon>
        <taxon>Pseudomonadota</taxon>
        <taxon>Gammaproteobacteria</taxon>
        <taxon>Oceanospirillales</taxon>
        <taxon>Oceanospirillaceae</taxon>
        <taxon>Marinobacterium</taxon>
    </lineage>
</organism>
<dbReference type="Pfam" id="PF20142">
    <property type="entry name" value="Scaffold"/>
    <property type="match status" value="1"/>
</dbReference>
<dbReference type="Proteomes" id="UP000538931">
    <property type="component" value="Unassembled WGS sequence"/>
</dbReference>
<dbReference type="UniPathway" id="UPA00219"/>
<dbReference type="Pfam" id="PF03734">
    <property type="entry name" value="YkuD"/>
    <property type="match status" value="1"/>
</dbReference>
<dbReference type="PANTHER" id="PTHR41533">
    <property type="entry name" value="L,D-TRANSPEPTIDASE HI_1667-RELATED"/>
    <property type="match status" value="1"/>
</dbReference>
<dbReference type="SUPFAM" id="SSF141523">
    <property type="entry name" value="L,D-transpeptidase catalytic domain-like"/>
    <property type="match status" value="1"/>
</dbReference>
<sequence length="551" mass="62119">MKAAGIRVFSHLLLPLLVSLSPLAVMADEMAVRLQALMTAGQRGELPGVDIEQWPELQRLYANQNGRLIWSDHRGSPRMERRQQLAAWLGRAYTQGLDPAAYGGQRMRLVSVKGSPIPVFSSEILLNDLLMSAAFMRLASDLSGSGIDLALIDPLWRLPAKSLDSVALLSRLEQGSSVDQLLGDLLPRSAEYERLVALHAKLAQQTRRPYQSLRLPNAVLHPGDRHVDVTVLREGLVRLGLLAPEVDRADELYTPQVADAVRRYQQREGLEVDGIYGPETRALMLLSPVERRQRVRANLARWRALPSALGERYLLVRTASYSLDLVEQGQVVARHAVISGRPQRPSPSFVAEMNSLTVNPYWNVPFRLAVEDLLPKQQRDARYFERQGIEVLARQQGQWVPVDSTTVDWTAVSRRNFHYLLRQRPGPQNSLGKIRFGMANPYSIFLHDTPQQSLFARRSRDISSGCIRVREIDRLAQTLLDDTPLSAALTTDRPRDLMLPRPLPVYLVYLSVWVDEDRQAYYYPDAYGLDARMVEFLGPLPVPLGENRDGP</sequence>
<evidence type="ECO:0000256" key="7">
    <source>
        <dbReference type="PROSITE-ProRule" id="PRU01373"/>
    </source>
</evidence>
<dbReference type="GO" id="GO:0004180">
    <property type="term" value="F:carboxypeptidase activity"/>
    <property type="evidence" value="ECO:0007669"/>
    <property type="project" value="UniProtKB-ARBA"/>
</dbReference>
<dbReference type="CDD" id="cd16913">
    <property type="entry name" value="YkuD_like"/>
    <property type="match status" value="1"/>
</dbReference>
<dbReference type="PROSITE" id="PS52029">
    <property type="entry name" value="LD_TPASE"/>
    <property type="match status" value="1"/>
</dbReference>
<keyword evidence="5 7" id="KW-0573">Peptidoglycan synthesis</keyword>
<dbReference type="AlphaFoldDB" id="A0A7W1X041"/>
<name>A0A7W1X041_9GAMM</name>
<keyword evidence="4 7" id="KW-0133">Cell shape</keyword>
<keyword evidence="6 7" id="KW-0961">Cell wall biogenesis/degradation</keyword>
<evidence type="ECO:0000256" key="2">
    <source>
        <dbReference type="ARBA" id="ARBA00005992"/>
    </source>
</evidence>
<comment type="similarity">
    <text evidence="2">Belongs to the YkuD family.</text>
</comment>
<dbReference type="InterPro" id="IPR036365">
    <property type="entry name" value="PGBD-like_sf"/>
</dbReference>
<evidence type="ECO:0000313" key="10">
    <source>
        <dbReference type="Proteomes" id="UP000538931"/>
    </source>
</evidence>
<comment type="caution">
    <text evidence="9">The sequence shown here is derived from an EMBL/GenBank/DDBJ whole genome shotgun (WGS) entry which is preliminary data.</text>
</comment>
<dbReference type="RefSeq" id="WP_181741208.1">
    <property type="nucleotide sequence ID" value="NZ_JACEMT010000053.1"/>
</dbReference>
<dbReference type="Pfam" id="PF01471">
    <property type="entry name" value="PG_binding_1"/>
    <property type="match status" value="1"/>
</dbReference>
<dbReference type="GO" id="GO:0008360">
    <property type="term" value="P:regulation of cell shape"/>
    <property type="evidence" value="ECO:0007669"/>
    <property type="project" value="UniProtKB-UniRule"/>
</dbReference>
<dbReference type="InterPro" id="IPR005490">
    <property type="entry name" value="LD_TPept_cat_dom"/>
</dbReference>
<dbReference type="Gene3D" id="1.10.101.10">
    <property type="entry name" value="PGBD-like superfamily/PGBD"/>
    <property type="match status" value="1"/>
</dbReference>
<dbReference type="SUPFAM" id="SSF47090">
    <property type="entry name" value="PGBD-like"/>
    <property type="match status" value="1"/>
</dbReference>
<dbReference type="InterPro" id="IPR045380">
    <property type="entry name" value="LD_TPept_scaffold_dom"/>
</dbReference>
<dbReference type="InterPro" id="IPR038063">
    <property type="entry name" value="Transpep_catalytic_dom"/>
</dbReference>
<evidence type="ECO:0000256" key="3">
    <source>
        <dbReference type="ARBA" id="ARBA00022679"/>
    </source>
</evidence>
<dbReference type="InterPro" id="IPR002477">
    <property type="entry name" value="Peptidoglycan-bd-like"/>
</dbReference>
<dbReference type="Gene3D" id="2.40.440.10">
    <property type="entry name" value="L,D-transpeptidase catalytic domain-like"/>
    <property type="match status" value="1"/>
</dbReference>
<comment type="pathway">
    <text evidence="1 7">Cell wall biogenesis; peptidoglycan biosynthesis.</text>
</comment>
<feature type="active site" description="Proton donor/acceptor" evidence="7">
    <location>
        <position position="447"/>
    </location>
</feature>
<dbReference type="InterPro" id="IPR052905">
    <property type="entry name" value="LD-transpeptidase_YkuD-like"/>
</dbReference>
<keyword evidence="10" id="KW-1185">Reference proteome</keyword>
<dbReference type="InterPro" id="IPR036366">
    <property type="entry name" value="PGBDSf"/>
</dbReference>